<evidence type="ECO:0000259" key="4">
    <source>
        <dbReference type="Pfam" id="PF08028"/>
    </source>
</evidence>
<dbReference type="InterPro" id="IPR013107">
    <property type="entry name" value="Acyl-CoA_DH_C"/>
</dbReference>
<evidence type="ECO:0000313" key="5">
    <source>
        <dbReference type="EMBL" id="MCG2621216.1"/>
    </source>
</evidence>
<evidence type="ECO:0000256" key="1">
    <source>
        <dbReference type="ARBA" id="ARBA00023002"/>
    </source>
</evidence>
<dbReference type="Gene3D" id="1.20.140.10">
    <property type="entry name" value="Butyryl-CoA Dehydrogenase, subunit A, domain 3"/>
    <property type="match status" value="1"/>
</dbReference>
<dbReference type="InterPro" id="IPR036250">
    <property type="entry name" value="AcylCo_DH-like_C"/>
</dbReference>
<dbReference type="Gene3D" id="1.10.540.10">
    <property type="entry name" value="Acyl-CoA dehydrogenase/oxidase, N-terminal domain"/>
    <property type="match status" value="1"/>
</dbReference>
<dbReference type="RefSeq" id="WP_237818322.1">
    <property type="nucleotide sequence ID" value="NZ_JAKLTQ010000002.1"/>
</dbReference>
<evidence type="ECO:0000256" key="2">
    <source>
        <dbReference type="SAM" id="MobiDB-lite"/>
    </source>
</evidence>
<evidence type="ECO:0000259" key="3">
    <source>
        <dbReference type="Pfam" id="PF02771"/>
    </source>
</evidence>
<feature type="region of interest" description="Disordered" evidence="2">
    <location>
        <begin position="1"/>
        <end position="20"/>
    </location>
</feature>
<dbReference type="PANTHER" id="PTHR43884">
    <property type="entry name" value="ACYL-COA DEHYDROGENASE"/>
    <property type="match status" value="1"/>
</dbReference>
<dbReference type="InterPro" id="IPR037069">
    <property type="entry name" value="AcylCoA_DH/ox_N_sf"/>
</dbReference>
<sequence>MTQSQILEETAPGTDPDSGTDFVERARALAPLIESEAAAAEAQGKITEKVVEALKDSGLMWMLVPTEYGGGLNTAQATEVIEEVSRADGSTGWVLMANSFGNAVISGFLPEGGSRDLYAGPDKAIIAGMGAPVGKAVATDGGYIVQGKYRFGSGSHHATHIGFGLTLVNEQGEALDYLQAVVPREQVVFKGGWDVTGFVATGSQDFEIPEQFVDAKYVFSLQGAAVQKHAPFATGVVIGILGHAGVALGLTARALQEVAGSSRQRFRGGYPTPVDQYPVFLSEFAKIEAEYQAARAYTLETFAKIDEYAVREGAPSEELVARARQATTWTHDVLERVISKARLWSGSDAFRNPSGIGRAVRDAGVVTQHIFIDPITYVEAAPALLRSWQR</sequence>
<dbReference type="Pfam" id="PF08028">
    <property type="entry name" value="Acyl-CoA_dh_2"/>
    <property type="match status" value="1"/>
</dbReference>
<dbReference type="SUPFAM" id="SSF56645">
    <property type="entry name" value="Acyl-CoA dehydrogenase NM domain-like"/>
    <property type="match status" value="1"/>
</dbReference>
<proteinExistence type="predicted"/>
<evidence type="ECO:0000313" key="6">
    <source>
        <dbReference type="Proteomes" id="UP001165368"/>
    </source>
</evidence>
<dbReference type="Gene3D" id="2.40.110.10">
    <property type="entry name" value="Butyryl-CoA Dehydrogenase, subunit A, domain 2"/>
    <property type="match status" value="1"/>
</dbReference>
<feature type="domain" description="Acyl-CoA dehydrogenase/oxidase N-terminal" evidence="3">
    <location>
        <begin position="33"/>
        <end position="105"/>
    </location>
</feature>
<dbReference type="Pfam" id="PF02771">
    <property type="entry name" value="Acyl-CoA_dh_N"/>
    <property type="match status" value="1"/>
</dbReference>
<protein>
    <submittedName>
        <fullName evidence="5">Acyl-CoA dehydrogenase family protein</fullName>
    </submittedName>
</protein>
<dbReference type="EMBL" id="JAKLTQ010000002">
    <property type="protein sequence ID" value="MCG2621216.1"/>
    <property type="molecule type" value="Genomic_DNA"/>
</dbReference>
<reference evidence="5" key="1">
    <citation type="submission" date="2022-01" db="EMBL/GenBank/DDBJ databases">
        <authorList>
            <person name="Jo J.-H."/>
            <person name="Im W.-T."/>
        </authorList>
    </citation>
    <scope>NUCLEOTIDE SEQUENCE</scope>
    <source>
        <strain evidence="5">I2-34</strain>
    </source>
</reference>
<dbReference type="InterPro" id="IPR046373">
    <property type="entry name" value="Acyl-CoA_Oxase/DH_mid-dom_sf"/>
</dbReference>
<dbReference type="PANTHER" id="PTHR43884:SF12">
    <property type="entry name" value="ISOVALERYL-COA DEHYDROGENASE, MITOCHONDRIAL-RELATED"/>
    <property type="match status" value="1"/>
</dbReference>
<dbReference type="Proteomes" id="UP001165368">
    <property type="component" value="Unassembled WGS sequence"/>
</dbReference>
<feature type="domain" description="Acyl-CoA dehydrogenase C-terminal" evidence="4">
    <location>
        <begin position="241"/>
        <end position="373"/>
    </location>
</feature>
<gene>
    <name evidence="5" type="ORF">LVY72_04725</name>
</gene>
<accession>A0ABS9L3N4</accession>
<dbReference type="SUPFAM" id="SSF47203">
    <property type="entry name" value="Acyl-CoA dehydrogenase C-terminal domain-like"/>
    <property type="match status" value="1"/>
</dbReference>
<organism evidence="5 6">
    <name type="scientific">Arthrobacter hankyongi</name>
    <dbReference type="NCBI Taxonomy" id="2904801"/>
    <lineage>
        <taxon>Bacteria</taxon>
        <taxon>Bacillati</taxon>
        <taxon>Actinomycetota</taxon>
        <taxon>Actinomycetes</taxon>
        <taxon>Micrococcales</taxon>
        <taxon>Micrococcaceae</taxon>
        <taxon>Arthrobacter</taxon>
    </lineage>
</organism>
<name>A0ABS9L3N4_9MICC</name>
<dbReference type="InterPro" id="IPR009100">
    <property type="entry name" value="AcylCoA_DH/oxidase_NM_dom_sf"/>
</dbReference>
<keyword evidence="1" id="KW-0560">Oxidoreductase</keyword>
<dbReference type="InterPro" id="IPR013786">
    <property type="entry name" value="AcylCoA_DH/ox_N"/>
</dbReference>
<keyword evidence="6" id="KW-1185">Reference proteome</keyword>
<comment type="caution">
    <text evidence="5">The sequence shown here is derived from an EMBL/GenBank/DDBJ whole genome shotgun (WGS) entry which is preliminary data.</text>
</comment>
<dbReference type="PIRSF" id="PIRSF016578">
    <property type="entry name" value="HsaA"/>
    <property type="match status" value="1"/>
</dbReference>